<keyword evidence="2" id="KW-0808">Transferase</keyword>
<dbReference type="PANTHER" id="PTHR43584:SF3">
    <property type="entry name" value="BIFUNCTIONAL PROTEIN GLMU"/>
    <property type="match status" value="1"/>
</dbReference>
<evidence type="ECO:0000259" key="5">
    <source>
        <dbReference type="Pfam" id="PF00483"/>
    </source>
</evidence>
<dbReference type="EC" id="2.7.7.23" evidence="1"/>
<evidence type="ECO:0000256" key="1">
    <source>
        <dbReference type="ARBA" id="ARBA00012457"/>
    </source>
</evidence>
<dbReference type="Gene3D" id="3.90.550.10">
    <property type="entry name" value="Spore Coat Polysaccharide Biosynthesis Protein SpsA, Chain A"/>
    <property type="match status" value="1"/>
</dbReference>
<dbReference type="InterPro" id="IPR029044">
    <property type="entry name" value="Nucleotide-diphossugar_trans"/>
</dbReference>
<name>A0A0N7G7P8_9VIRU</name>
<dbReference type="Proteomes" id="UP000203826">
    <property type="component" value="Segment"/>
</dbReference>
<organism evidence="6 7">
    <name type="scientific">Chrysochromulina ericina virus CeV-01B</name>
    <dbReference type="NCBI Taxonomy" id="3070830"/>
    <lineage>
        <taxon>Viruses</taxon>
        <taxon>Varidnaviria</taxon>
        <taxon>Bamfordvirae</taxon>
        <taxon>Nucleocytoviricota</taxon>
        <taxon>Megaviricetes</taxon>
        <taxon>Imitervirales</taxon>
        <taxon>Mesomimiviridae</taxon>
        <taxon>Tethysvirus</taxon>
        <taxon>Tethysvirus raunefjordenense</taxon>
    </lineage>
</organism>
<dbReference type="InterPro" id="IPR005835">
    <property type="entry name" value="NTP_transferase_dom"/>
</dbReference>
<dbReference type="SUPFAM" id="SSF53448">
    <property type="entry name" value="Nucleotide-diphospho-sugar transferases"/>
    <property type="match status" value="1"/>
</dbReference>
<protein>
    <recommendedName>
        <fullName evidence="1">UDP-N-acetylglucosamine diphosphorylase</fullName>
        <ecNumber evidence="1">2.7.7.23</ecNumber>
    </recommendedName>
</protein>
<dbReference type="KEGG" id="vg:26049346"/>
<evidence type="ECO:0000313" key="7">
    <source>
        <dbReference type="Proteomes" id="UP000203826"/>
    </source>
</evidence>
<comment type="catalytic activity">
    <reaction evidence="4">
        <text>N-acetyl-alpha-D-glucosamine 1-phosphate + UTP + H(+) = UDP-N-acetyl-alpha-D-glucosamine + diphosphate</text>
        <dbReference type="Rhea" id="RHEA:13509"/>
        <dbReference type="ChEBI" id="CHEBI:15378"/>
        <dbReference type="ChEBI" id="CHEBI:33019"/>
        <dbReference type="ChEBI" id="CHEBI:46398"/>
        <dbReference type="ChEBI" id="CHEBI:57705"/>
        <dbReference type="ChEBI" id="CHEBI:57776"/>
        <dbReference type="EC" id="2.7.7.23"/>
    </reaction>
</comment>
<sequence>MQNNKKSFNNTDSVIIIMAGGLGKRMNSELPKVLHNINQKPMIIHILEKSIELNVNKIIIVVGKYYDIIKSTIEKYIEKQILDSKIFFVFQKEALGTGDAIKCCTNILSKCSQYVNKVCILSGDVPLIKIETINNMLQNFENSNIHCKILISKINDPNGYGRIIVKNENIEKIVEEKDCTIEERKINIINSGIYSFSIPLLLAFINKIDNNNSNNEYYLTQIFELLYKNNYKINFSFLNDSNEILGINTQEQLLQLEKLVI</sequence>
<evidence type="ECO:0000256" key="3">
    <source>
        <dbReference type="ARBA" id="ARBA00022695"/>
    </source>
</evidence>
<reference evidence="6 7" key="1">
    <citation type="journal article" date="2015" name="Genome Announc.">
        <title>The 474-Kilobase-Pair Complete Genome Sequence of CeV-01B, a Virus Infecting Haptolina (Chrysochromulina) ericina (Prymnesiophyceae).</title>
        <authorList>
            <person name="Gallot-Lavallee L."/>
            <person name="Pagarete A."/>
            <person name="Legendre M."/>
            <person name="Santini S."/>
            <person name="Sandaa R.A."/>
            <person name="Himmelbauer H."/>
            <person name="Ogata H."/>
            <person name="Bratbak G."/>
            <person name="Claverie J.M."/>
        </authorList>
    </citation>
    <scope>NUCLEOTIDE SEQUENCE [LARGE SCALE GENOMIC DNA]</scope>
    <source>
        <strain evidence="6">CeV-01B</strain>
    </source>
</reference>
<evidence type="ECO:0000256" key="2">
    <source>
        <dbReference type="ARBA" id="ARBA00022679"/>
    </source>
</evidence>
<accession>A0A0N7G7P8</accession>
<evidence type="ECO:0000313" key="6">
    <source>
        <dbReference type="EMBL" id="ALH23385.1"/>
    </source>
</evidence>
<gene>
    <name evidence="6" type="ORF">ceV_479</name>
</gene>
<feature type="domain" description="Nucleotidyl transferase" evidence="5">
    <location>
        <begin position="16"/>
        <end position="231"/>
    </location>
</feature>
<keyword evidence="3" id="KW-0548">Nucleotidyltransferase</keyword>
<dbReference type="PANTHER" id="PTHR43584">
    <property type="entry name" value="NUCLEOTIDYL TRANSFERASE"/>
    <property type="match status" value="1"/>
</dbReference>
<keyword evidence="7" id="KW-1185">Reference proteome</keyword>
<dbReference type="InterPro" id="IPR050065">
    <property type="entry name" value="GlmU-like"/>
</dbReference>
<dbReference type="EMBL" id="KT820662">
    <property type="protein sequence ID" value="ALH23385.1"/>
    <property type="molecule type" value="Genomic_DNA"/>
</dbReference>
<dbReference type="OrthoDB" id="11993at10239"/>
<evidence type="ECO:0000256" key="4">
    <source>
        <dbReference type="ARBA" id="ARBA00048493"/>
    </source>
</evidence>
<proteinExistence type="predicted"/>
<dbReference type="Pfam" id="PF00483">
    <property type="entry name" value="NTP_transferase"/>
    <property type="match status" value="1"/>
</dbReference>
<dbReference type="GO" id="GO:0003977">
    <property type="term" value="F:UDP-N-acetylglucosamine diphosphorylase activity"/>
    <property type="evidence" value="ECO:0007669"/>
    <property type="project" value="UniProtKB-EC"/>
</dbReference>